<organism>
    <name type="scientific">Branchiostoma floridae</name>
    <name type="common">Florida lancelet</name>
    <name type="synonym">Amphioxus</name>
    <dbReference type="NCBI Taxonomy" id="7739"/>
    <lineage>
        <taxon>Eukaryota</taxon>
        <taxon>Metazoa</taxon>
        <taxon>Chordata</taxon>
        <taxon>Cephalochordata</taxon>
        <taxon>Leptocardii</taxon>
        <taxon>Amphioxiformes</taxon>
        <taxon>Branchiostomatidae</taxon>
        <taxon>Branchiostoma</taxon>
    </lineage>
</organism>
<reference evidence="1" key="1">
    <citation type="journal article" date="2008" name="Nature">
        <title>The amphioxus genome and the evolution of the chordate karyotype.</title>
        <authorList>
            <consortium name="US DOE Joint Genome Institute (JGI-PGF)"/>
            <person name="Putnam N.H."/>
            <person name="Butts T."/>
            <person name="Ferrier D.E.K."/>
            <person name="Furlong R.F."/>
            <person name="Hellsten U."/>
            <person name="Kawashima T."/>
            <person name="Robinson-Rechavi M."/>
            <person name="Shoguchi E."/>
            <person name="Terry A."/>
            <person name="Yu J.-K."/>
            <person name="Benito-Gutierrez E.L."/>
            <person name="Dubchak I."/>
            <person name="Garcia-Fernandez J."/>
            <person name="Gibson-Brown J.J."/>
            <person name="Grigoriev I.V."/>
            <person name="Horton A.C."/>
            <person name="de Jong P.J."/>
            <person name="Jurka J."/>
            <person name="Kapitonov V.V."/>
            <person name="Kohara Y."/>
            <person name="Kuroki Y."/>
            <person name="Lindquist E."/>
            <person name="Lucas S."/>
            <person name="Osoegawa K."/>
            <person name="Pennacchio L.A."/>
            <person name="Salamov A.A."/>
            <person name="Satou Y."/>
            <person name="Sauka-Spengler T."/>
            <person name="Schmutz J."/>
            <person name="Shin-I T."/>
            <person name="Toyoda A."/>
            <person name="Bronner-Fraser M."/>
            <person name="Fujiyama A."/>
            <person name="Holland L.Z."/>
            <person name="Holland P.W.H."/>
            <person name="Satoh N."/>
            <person name="Rokhsar D.S."/>
        </authorList>
    </citation>
    <scope>NUCLEOTIDE SEQUENCE [LARGE SCALE GENOMIC DNA]</scope>
    <source>
        <strain evidence="1">S238N-H82</strain>
        <tissue evidence="1">Testes</tissue>
    </source>
</reference>
<name>C3YPV5_BRAFL</name>
<evidence type="ECO:0000313" key="1">
    <source>
        <dbReference type="EMBL" id="EEN57593.1"/>
    </source>
</evidence>
<dbReference type="EMBL" id="GG666539">
    <property type="protein sequence ID" value="EEN57593.1"/>
    <property type="molecule type" value="Genomic_DNA"/>
</dbReference>
<sequence>MYRHTRSQVHRAAVHSARNAVKTALHYNSYCRRLARQGAPPNVETGWCKKPPYHRCYRTAQPSADLAGISRSGSGDQRSISRLYKEHGTCMWCCGTYLLSLEKAICVETGNKARLRVTADIGVSGTESAGFPLGDYQNTANKLAGWLFLVGRYTYREMSCGVGRELV</sequence>
<dbReference type="InParanoid" id="C3YPV5"/>
<proteinExistence type="predicted"/>
<dbReference type="AlphaFoldDB" id="C3YPV5"/>
<protein>
    <submittedName>
        <fullName evidence="1">Uncharacterized protein</fullName>
    </submittedName>
</protein>
<gene>
    <name evidence="1" type="ORF">BRAFLDRAFT_85851</name>
</gene>
<accession>C3YPV5</accession>